<dbReference type="InterPro" id="IPR027417">
    <property type="entry name" value="P-loop_NTPase"/>
</dbReference>
<dbReference type="FunFam" id="1.20.58.760:FF:000001">
    <property type="entry name" value="ATP-dependent zinc metalloprotease FtsH"/>
    <property type="match status" value="1"/>
</dbReference>
<keyword evidence="11 14" id="KW-0482">Metalloprotease</keyword>
<evidence type="ECO:0000256" key="7">
    <source>
        <dbReference type="ARBA" id="ARBA00022801"/>
    </source>
</evidence>
<dbReference type="Proteomes" id="UP000564885">
    <property type="component" value="Unassembled WGS sequence"/>
</dbReference>
<evidence type="ECO:0000256" key="11">
    <source>
        <dbReference type="ARBA" id="ARBA00023049"/>
    </source>
</evidence>
<evidence type="ECO:0000256" key="10">
    <source>
        <dbReference type="ARBA" id="ARBA00022989"/>
    </source>
</evidence>
<reference evidence="17 18" key="1">
    <citation type="submission" date="2020-04" db="EMBL/GenBank/DDBJ databases">
        <title>Enterovirga sp. isolate from soil.</title>
        <authorList>
            <person name="Chea S."/>
            <person name="Kim D.-U."/>
        </authorList>
    </citation>
    <scope>NUCLEOTIDE SEQUENCE [LARGE SCALE GENOMIC DNA]</scope>
    <source>
        <strain evidence="17 18">DB1703</strain>
    </source>
</reference>
<evidence type="ECO:0000256" key="12">
    <source>
        <dbReference type="ARBA" id="ARBA00023136"/>
    </source>
</evidence>
<feature type="binding site" evidence="14">
    <location>
        <position position="427"/>
    </location>
    <ligand>
        <name>Zn(2+)</name>
        <dbReference type="ChEBI" id="CHEBI:29105"/>
        <note>catalytic</note>
    </ligand>
</feature>
<evidence type="ECO:0000256" key="9">
    <source>
        <dbReference type="ARBA" id="ARBA00022840"/>
    </source>
</evidence>
<feature type="active site" evidence="14">
    <location>
        <position position="428"/>
    </location>
</feature>
<dbReference type="GO" id="GO:0006508">
    <property type="term" value="P:proteolysis"/>
    <property type="evidence" value="ECO:0007669"/>
    <property type="project" value="UniProtKB-KW"/>
</dbReference>
<dbReference type="GO" id="GO:0030163">
    <property type="term" value="P:protein catabolic process"/>
    <property type="evidence" value="ECO:0007669"/>
    <property type="project" value="UniProtKB-UniRule"/>
</dbReference>
<evidence type="ECO:0000256" key="3">
    <source>
        <dbReference type="ARBA" id="ARBA00022670"/>
    </source>
</evidence>
<dbReference type="RefSeq" id="WP_171217319.1">
    <property type="nucleotide sequence ID" value="NZ_JABEPP010000001.1"/>
</dbReference>
<dbReference type="Gene3D" id="1.10.8.60">
    <property type="match status" value="1"/>
</dbReference>
<feature type="binding site" evidence="14">
    <location>
        <position position="431"/>
    </location>
    <ligand>
        <name>Zn(2+)</name>
        <dbReference type="ChEBI" id="CHEBI:29105"/>
        <note>catalytic</note>
    </ligand>
</feature>
<keyword evidence="4 14" id="KW-0812">Transmembrane</keyword>
<evidence type="ECO:0000259" key="16">
    <source>
        <dbReference type="SMART" id="SM00382"/>
    </source>
</evidence>
<dbReference type="InterPro" id="IPR003593">
    <property type="entry name" value="AAA+_ATPase"/>
</dbReference>
<dbReference type="Gene3D" id="3.30.720.210">
    <property type="match status" value="1"/>
</dbReference>
<dbReference type="SMART" id="SM00382">
    <property type="entry name" value="AAA"/>
    <property type="match status" value="1"/>
</dbReference>
<protein>
    <recommendedName>
        <fullName evidence="14">ATP-dependent zinc metalloprotease FtsH</fullName>
        <ecNumber evidence="14">3.4.24.-</ecNumber>
    </recommendedName>
</protein>
<dbReference type="SUPFAM" id="SSF52540">
    <property type="entry name" value="P-loop containing nucleoside triphosphate hydrolases"/>
    <property type="match status" value="1"/>
</dbReference>
<dbReference type="PANTHER" id="PTHR23076">
    <property type="entry name" value="METALLOPROTEASE M41 FTSH"/>
    <property type="match status" value="1"/>
</dbReference>
<comment type="similarity">
    <text evidence="2 14">In the C-terminal section; belongs to the peptidase M41 family.</text>
</comment>
<dbReference type="NCBIfam" id="TIGR01241">
    <property type="entry name" value="FtsH_fam"/>
    <property type="match status" value="1"/>
</dbReference>
<dbReference type="Pfam" id="PF01434">
    <property type="entry name" value="Peptidase_M41"/>
    <property type="match status" value="1"/>
</dbReference>
<dbReference type="GO" id="GO:0004176">
    <property type="term" value="F:ATP-dependent peptidase activity"/>
    <property type="evidence" value="ECO:0007669"/>
    <property type="project" value="InterPro"/>
</dbReference>
<dbReference type="Gene3D" id="1.20.58.760">
    <property type="entry name" value="Peptidase M41"/>
    <property type="match status" value="1"/>
</dbReference>
<feature type="binding site" evidence="14">
    <location>
        <begin position="204"/>
        <end position="211"/>
    </location>
    <ligand>
        <name>ATP</name>
        <dbReference type="ChEBI" id="CHEBI:30616"/>
    </ligand>
</feature>
<evidence type="ECO:0000256" key="13">
    <source>
        <dbReference type="ARBA" id="ARBA00061570"/>
    </source>
</evidence>
<dbReference type="CDD" id="cd19501">
    <property type="entry name" value="RecA-like_FtsH"/>
    <property type="match status" value="1"/>
</dbReference>
<dbReference type="InterPro" id="IPR003959">
    <property type="entry name" value="ATPase_AAA_core"/>
</dbReference>
<evidence type="ECO:0000256" key="14">
    <source>
        <dbReference type="HAMAP-Rule" id="MF_01458"/>
    </source>
</evidence>
<keyword evidence="3 14" id="KW-0645">Protease</keyword>
<dbReference type="AlphaFoldDB" id="A0A849HVU6"/>
<sequence>MARAPVTPKDPKTFHVSYWLIAFLGVMLIQYIYAGYSQVANIPYSQFEQLLRDGKVAEIGVSDRFIQGKLKEPLDGKSVFVTTRVDPQFADELAKYNVRYTGQIESTFLRDLLSWVLPVLLFFGIWAYLGRRIAQGLGGPGGLMAIGKSKARVYVESDTGVTFADVAGVDEAKEELREIVEFLKDPERYGRLGGRMPKGVLLVGPPGTGKTLLAKAVAGEAGVPFFTISGSEFVEMFVGVGAARVRDLFEQARQKAPAIIFIDELDALGRARGIGPYAGGTSESEQTLNQLLVELDGFDSRTGLVLLGATNRPEILDPALLRAGRFDRQVLVDRPDKKGRIDILHVHMKKAKLAPDVDAEKVAALTPGFTGADLANLVNEATLLATRRGAEAVTMADFGNAVERIVAGLEKRNRLLNAREREIVAYHEMGHALVALSLPGSDPVHKVSIIPRGIGALGYTIQLPTEDRFLMTREELENKMAVLLGGRAAELVVFGHYSTGAADDLRRVTDIARSMVTRYGMSPRLGSVAYERDARGFLQGPDLPAMPRERDFGEETGNAIDEEVKSIVQTALDRTVAILKEKRDVLERCARRLLEKETLDEKELAALVGVPPARLPHAAE</sequence>
<evidence type="ECO:0000313" key="17">
    <source>
        <dbReference type="EMBL" id="NNM71666.1"/>
    </source>
</evidence>
<gene>
    <name evidence="17" type="primary">hflB</name>
    <name evidence="14" type="synonym">ftsH</name>
    <name evidence="17" type="ORF">HJG44_04540</name>
</gene>
<keyword evidence="10 14" id="KW-1133">Transmembrane helix</keyword>
<feature type="binding site" evidence="14">
    <location>
        <position position="504"/>
    </location>
    <ligand>
        <name>Zn(2+)</name>
        <dbReference type="ChEBI" id="CHEBI:29105"/>
        <note>catalytic</note>
    </ligand>
</feature>
<dbReference type="PROSITE" id="PS00674">
    <property type="entry name" value="AAA"/>
    <property type="match status" value="1"/>
</dbReference>
<keyword evidence="8 14" id="KW-0862">Zinc</keyword>
<dbReference type="InterPro" id="IPR000642">
    <property type="entry name" value="Peptidase_M41"/>
</dbReference>
<evidence type="ECO:0000256" key="1">
    <source>
        <dbReference type="ARBA" id="ARBA00004370"/>
    </source>
</evidence>
<comment type="subunit">
    <text evidence="14">Homohexamer.</text>
</comment>
<feature type="transmembrane region" description="Helical" evidence="14">
    <location>
        <begin position="112"/>
        <end position="129"/>
    </location>
</feature>
<dbReference type="HAMAP" id="MF_01458">
    <property type="entry name" value="FtsH"/>
    <property type="match status" value="1"/>
</dbReference>
<dbReference type="PANTHER" id="PTHR23076:SF113">
    <property type="entry name" value="ATP-DEPENDENT ZINC METALLOPROTEASE FTSH 1, CHLOROPLASTIC-RELATED"/>
    <property type="match status" value="1"/>
</dbReference>
<evidence type="ECO:0000313" key="18">
    <source>
        <dbReference type="Proteomes" id="UP000564885"/>
    </source>
</evidence>
<dbReference type="FunFam" id="3.40.50.300:FF:000001">
    <property type="entry name" value="ATP-dependent zinc metalloprotease FtsH"/>
    <property type="match status" value="1"/>
</dbReference>
<keyword evidence="12 14" id="KW-0472">Membrane</keyword>
<evidence type="ECO:0000256" key="8">
    <source>
        <dbReference type="ARBA" id="ARBA00022833"/>
    </source>
</evidence>
<dbReference type="SUPFAM" id="SSF140990">
    <property type="entry name" value="FtsH protease domain-like"/>
    <property type="match status" value="1"/>
</dbReference>
<keyword evidence="5 14" id="KW-0479">Metal-binding</keyword>
<dbReference type="GO" id="GO:0005886">
    <property type="term" value="C:plasma membrane"/>
    <property type="evidence" value="ECO:0007669"/>
    <property type="project" value="UniProtKB-SubCell"/>
</dbReference>
<dbReference type="GO" id="GO:0004222">
    <property type="term" value="F:metalloendopeptidase activity"/>
    <property type="evidence" value="ECO:0007669"/>
    <property type="project" value="InterPro"/>
</dbReference>
<feature type="transmembrane region" description="Helical" evidence="14">
    <location>
        <begin position="16"/>
        <end position="36"/>
    </location>
</feature>
<comment type="similarity">
    <text evidence="15">Belongs to the AAA ATPase family.</text>
</comment>
<dbReference type="GO" id="GO:0016887">
    <property type="term" value="F:ATP hydrolysis activity"/>
    <property type="evidence" value="ECO:0007669"/>
    <property type="project" value="UniProtKB-UniRule"/>
</dbReference>
<dbReference type="GO" id="GO:0008270">
    <property type="term" value="F:zinc ion binding"/>
    <property type="evidence" value="ECO:0007669"/>
    <property type="project" value="UniProtKB-UniRule"/>
</dbReference>
<dbReference type="EMBL" id="JABEPP010000001">
    <property type="protein sequence ID" value="NNM71666.1"/>
    <property type="molecule type" value="Genomic_DNA"/>
</dbReference>
<dbReference type="GO" id="GO:0005524">
    <property type="term" value="F:ATP binding"/>
    <property type="evidence" value="ECO:0007669"/>
    <property type="project" value="UniProtKB-UniRule"/>
</dbReference>
<dbReference type="Pfam" id="PF00004">
    <property type="entry name" value="AAA"/>
    <property type="match status" value="1"/>
</dbReference>
<keyword evidence="18" id="KW-1185">Reference proteome</keyword>
<dbReference type="InterPro" id="IPR005936">
    <property type="entry name" value="FtsH"/>
</dbReference>
<name>A0A849HVU6_9HYPH</name>
<keyword evidence="6 14" id="KW-0547">Nucleotide-binding</keyword>
<dbReference type="Pfam" id="PF06480">
    <property type="entry name" value="FtsH_ext"/>
    <property type="match status" value="1"/>
</dbReference>
<dbReference type="Gene3D" id="3.40.50.300">
    <property type="entry name" value="P-loop containing nucleotide triphosphate hydrolases"/>
    <property type="match status" value="1"/>
</dbReference>
<comment type="cofactor">
    <cofactor evidence="14">
        <name>Zn(2+)</name>
        <dbReference type="ChEBI" id="CHEBI:29105"/>
    </cofactor>
    <text evidence="14">Binds 1 zinc ion per subunit.</text>
</comment>
<dbReference type="EC" id="3.4.24.-" evidence="14"/>
<evidence type="ECO:0000256" key="6">
    <source>
        <dbReference type="ARBA" id="ARBA00022741"/>
    </source>
</evidence>
<comment type="caution">
    <text evidence="17">The sequence shown here is derived from an EMBL/GenBank/DDBJ whole genome shotgun (WGS) entry which is preliminary data.</text>
</comment>
<keyword evidence="7 14" id="KW-0378">Hydrolase</keyword>
<dbReference type="FunFam" id="1.10.8.60:FF:000001">
    <property type="entry name" value="ATP-dependent zinc metalloprotease FtsH"/>
    <property type="match status" value="1"/>
</dbReference>
<keyword evidence="14" id="KW-1003">Cell membrane</keyword>
<comment type="function">
    <text evidence="14">Acts as a processive, ATP-dependent zinc metallopeptidase for both cytoplasmic and membrane proteins. Plays a role in the quality control of integral membrane proteins.</text>
</comment>
<keyword evidence="9 14" id="KW-0067">ATP-binding</keyword>
<evidence type="ECO:0000256" key="15">
    <source>
        <dbReference type="RuleBase" id="RU003651"/>
    </source>
</evidence>
<evidence type="ECO:0000256" key="2">
    <source>
        <dbReference type="ARBA" id="ARBA00010044"/>
    </source>
</evidence>
<comment type="subcellular location">
    <subcellularLocation>
        <location evidence="14">Cell membrane</location>
        <topology evidence="14">Multi-pass membrane protein</topology>
        <orientation evidence="14">Cytoplasmic side</orientation>
    </subcellularLocation>
    <subcellularLocation>
        <location evidence="1">Membrane</location>
    </subcellularLocation>
</comment>
<dbReference type="InterPro" id="IPR011546">
    <property type="entry name" value="Pept_M41_FtsH_extracell"/>
</dbReference>
<evidence type="ECO:0000256" key="5">
    <source>
        <dbReference type="ARBA" id="ARBA00022723"/>
    </source>
</evidence>
<dbReference type="InterPro" id="IPR037219">
    <property type="entry name" value="Peptidase_M41-like"/>
</dbReference>
<proteinExistence type="inferred from homology"/>
<accession>A0A849HVU6</accession>
<organism evidence="17 18">
    <name type="scientific">Enterovirga aerilata</name>
    <dbReference type="NCBI Taxonomy" id="2730920"/>
    <lineage>
        <taxon>Bacteria</taxon>
        <taxon>Pseudomonadati</taxon>
        <taxon>Pseudomonadota</taxon>
        <taxon>Alphaproteobacteria</taxon>
        <taxon>Hyphomicrobiales</taxon>
        <taxon>Methylobacteriaceae</taxon>
        <taxon>Enterovirga</taxon>
    </lineage>
</organism>
<comment type="similarity">
    <text evidence="13 14">In the central section; belongs to the AAA ATPase family.</text>
</comment>
<dbReference type="InterPro" id="IPR041569">
    <property type="entry name" value="AAA_lid_3"/>
</dbReference>
<dbReference type="InterPro" id="IPR003960">
    <property type="entry name" value="ATPase_AAA_CS"/>
</dbReference>
<dbReference type="Pfam" id="PF17862">
    <property type="entry name" value="AAA_lid_3"/>
    <property type="match status" value="1"/>
</dbReference>
<evidence type="ECO:0000256" key="4">
    <source>
        <dbReference type="ARBA" id="ARBA00022692"/>
    </source>
</evidence>
<feature type="domain" description="AAA+ ATPase" evidence="16">
    <location>
        <begin position="196"/>
        <end position="336"/>
    </location>
</feature>